<evidence type="ECO:0000256" key="4">
    <source>
        <dbReference type="ARBA" id="ARBA00023163"/>
    </source>
</evidence>
<dbReference type="PROSITE" id="PS51297">
    <property type="entry name" value="K_BOX"/>
    <property type="match status" value="1"/>
</dbReference>
<keyword evidence="5" id="KW-0539">Nucleus</keyword>
<evidence type="ECO:0000256" key="2">
    <source>
        <dbReference type="ARBA" id="ARBA00023015"/>
    </source>
</evidence>
<dbReference type="InterPro" id="IPR036879">
    <property type="entry name" value="TF_MADSbox_sf"/>
</dbReference>
<dbReference type="InterPro" id="IPR002100">
    <property type="entry name" value="TF_MADSbox"/>
</dbReference>
<evidence type="ECO:0000256" key="1">
    <source>
        <dbReference type="ARBA" id="ARBA00004123"/>
    </source>
</evidence>
<dbReference type="PANTHER" id="PTHR48019">
    <property type="entry name" value="SERUM RESPONSE FACTOR HOMOLOG"/>
    <property type="match status" value="1"/>
</dbReference>
<evidence type="ECO:0000256" key="7">
    <source>
        <dbReference type="SAM" id="MobiDB-lite"/>
    </source>
</evidence>
<proteinExistence type="predicted"/>
<protein>
    <submittedName>
        <fullName evidence="10">Uncharacterized protein</fullName>
    </submittedName>
</protein>
<comment type="caution">
    <text evidence="10">The sequence shown here is derived from an EMBL/GenBank/DDBJ whole genome shotgun (WGS) entry which is preliminary data.</text>
</comment>
<dbReference type="PROSITE" id="PS50066">
    <property type="entry name" value="MADS_BOX_2"/>
    <property type="match status" value="1"/>
</dbReference>
<feature type="coiled-coil region" evidence="6">
    <location>
        <begin position="93"/>
        <end position="143"/>
    </location>
</feature>
<keyword evidence="3" id="KW-0238">DNA-binding</keyword>
<dbReference type="PRINTS" id="PR00404">
    <property type="entry name" value="MADSDOMAIN"/>
</dbReference>
<dbReference type="GO" id="GO:0003700">
    <property type="term" value="F:DNA-binding transcription factor activity"/>
    <property type="evidence" value="ECO:0007669"/>
    <property type="project" value="InterPro"/>
</dbReference>
<dbReference type="GO" id="GO:0003677">
    <property type="term" value="F:DNA binding"/>
    <property type="evidence" value="ECO:0007669"/>
    <property type="project" value="UniProtKB-KW"/>
</dbReference>
<name>A0AAW1XCQ7_RUBAR</name>
<keyword evidence="11" id="KW-1185">Reference proteome</keyword>
<accession>A0AAW1XCQ7</accession>
<dbReference type="Proteomes" id="UP001457282">
    <property type="component" value="Unassembled WGS sequence"/>
</dbReference>
<dbReference type="SMART" id="SM00432">
    <property type="entry name" value="MADS"/>
    <property type="match status" value="1"/>
</dbReference>
<evidence type="ECO:0000256" key="5">
    <source>
        <dbReference type="ARBA" id="ARBA00023242"/>
    </source>
</evidence>
<dbReference type="SUPFAM" id="SSF55455">
    <property type="entry name" value="SRF-like"/>
    <property type="match status" value="1"/>
</dbReference>
<evidence type="ECO:0000259" key="9">
    <source>
        <dbReference type="PROSITE" id="PS51297"/>
    </source>
</evidence>
<dbReference type="InterPro" id="IPR050142">
    <property type="entry name" value="MADS-box/MEF2_TF"/>
</dbReference>
<dbReference type="Gene3D" id="3.40.1810.10">
    <property type="entry name" value="Transcription factor, MADS-box"/>
    <property type="match status" value="1"/>
</dbReference>
<dbReference type="GO" id="GO:0046983">
    <property type="term" value="F:protein dimerization activity"/>
    <property type="evidence" value="ECO:0007669"/>
    <property type="project" value="InterPro"/>
</dbReference>
<evidence type="ECO:0000313" key="11">
    <source>
        <dbReference type="Proteomes" id="UP001457282"/>
    </source>
</evidence>
<dbReference type="InterPro" id="IPR002487">
    <property type="entry name" value="TF_Kbox"/>
</dbReference>
<dbReference type="Pfam" id="PF01486">
    <property type="entry name" value="K-box"/>
    <property type="match status" value="1"/>
</dbReference>
<feature type="domain" description="MADS-box" evidence="8">
    <location>
        <begin position="4"/>
        <end position="64"/>
    </location>
</feature>
<reference evidence="10 11" key="1">
    <citation type="journal article" date="2023" name="G3 (Bethesda)">
        <title>A chromosome-length genome assembly and annotation of blackberry (Rubus argutus, cv. 'Hillquist').</title>
        <authorList>
            <person name="Bruna T."/>
            <person name="Aryal R."/>
            <person name="Dudchenko O."/>
            <person name="Sargent D.J."/>
            <person name="Mead D."/>
            <person name="Buti M."/>
            <person name="Cavallini A."/>
            <person name="Hytonen T."/>
            <person name="Andres J."/>
            <person name="Pham M."/>
            <person name="Weisz D."/>
            <person name="Mascagni F."/>
            <person name="Usai G."/>
            <person name="Natali L."/>
            <person name="Bassil N."/>
            <person name="Fernandez G.E."/>
            <person name="Lomsadze A."/>
            <person name="Armour M."/>
            <person name="Olukolu B."/>
            <person name="Poorten T."/>
            <person name="Britton C."/>
            <person name="Davik J."/>
            <person name="Ashrafi H."/>
            <person name="Aiden E.L."/>
            <person name="Borodovsky M."/>
            <person name="Worthington M."/>
        </authorList>
    </citation>
    <scope>NUCLEOTIDE SEQUENCE [LARGE SCALE GENOMIC DNA]</scope>
    <source>
        <strain evidence="10">PI 553951</strain>
    </source>
</reference>
<comment type="subcellular location">
    <subcellularLocation>
        <location evidence="1">Nucleus</location>
    </subcellularLocation>
</comment>
<dbReference type="Pfam" id="PF00319">
    <property type="entry name" value="SRF-TF"/>
    <property type="match status" value="1"/>
</dbReference>
<gene>
    <name evidence="10" type="ORF">M0R45_021860</name>
</gene>
<evidence type="ECO:0000256" key="6">
    <source>
        <dbReference type="SAM" id="Coils"/>
    </source>
</evidence>
<keyword evidence="6" id="KW-0175">Coiled coil</keyword>
<dbReference type="EMBL" id="JBEDUW010000004">
    <property type="protein sequence ID" value="KAK9934726.1"/>
    <property type="molecule type" value="Genomic_DNA"/>
</dbReference>
<keyword evidence="4" id="KW-0804">Transcription</keyword>
<evidence type="ECO:0000313" key="10">
    <source>
        <dbReference type="EMBL" id="KAK9934726.1"/>
    </source>
</evidence>
<dbReference type="GO" id="GO:0005634">
    <property type="term" value="C:nucleus"/>
    <property type="evidence" value="ECO:0007669"/>
    <property type="project" value="UniProtKB-SubCell"/>
</dbReference>
<feature type="domain" description="K-box" evidence="9">
    <location>
        <begin position="86"/>
        <end position="176"/>
    </location>
</feature>
<organism evidence="10 11">
    <name type="scientific">Rubus argutus</name>
    <name type="common">Southern blackberry</name>
    <dbReference type="NCBI Taxonomy" id="59490"/>
    <lineage>
        <taxon>Eukaryota</taxon>
        <taxon>Viridiplantae</taxon>
        <taxon>Streptophyta</taxon>
        <taxon>Embryophyta</taxon>
        <taxon>Tracheophyta</taxon>
        <taxon>Spermatophyta</taxon>
        <taxon>Magnoliopsida</taxon>
        <taxon>eudicotyledons</taxon>
        <taxon>Gunneridae</taxon>
        <taxon>Pentapetalae</taxon>
        <taxon>rosids</taxon>
        <taxon>fabids</taxon>
        <taxon>Rosales</taxon>
        <taxon>Rosaceae</taxon>
        <taxon>Rosoideae</taxon>
        <taxon>Rosoideae incertae sedis</taxon>
        <taxon>Rubus</taxon>
    </lineage>
</organism>
<sequence>MMKTTSKKITIKKIDNLPARQVTYSKRRRGLLKKAGELSVLCDCEFAVIIFSATGKLCESSSSRTKDVIARYESHTANVERLDQPSLEHQHNHIRLRKELADQSRKIRQMNGEDLEGLNIDGLQKLEEEIEGGLSRVLRTKEEKIMIEILALGEKGAELREANYRLRQEIGMLSNGNGNRAGVALESYVSTADEGLSSESTTNASSCFSTDSSLDDDSPADSLSLKLGLPYRG</sequence>
<keyword evidence="2" id="KW-0805">Transcription regulation</keyword>
<feature type="region of interest" description="Disordered" evidence="7">
    <location>
        <begin position="196"/>
        <end position="220"/>
    </location>
</feature>
<evidence type="ECO:0000256" key="3">
    <source>
        <dbReference type="ARBA" id="ARBA00023125"/>
    </source>
</evidence>
<dbReference type="AlphaFoldDB" id="A0AAW1XCQ7"/>
<evidence type="ECO:0000259" key="8">
    <source>
        <dbReference type="PROSITE" id="PS50066"/>
    </source>
</evidence>